<evidence type="ECO:0000256" key="1">
    <source>
        <dbReference type="ARBA" id="ARBA00023002"/>
    </source>
</evidence>
<dbReference type="EMBL" id="ML742089">
    <property type="protein sequence ID" value="KAE8150621.1"/>
    <property type="molecule type" value="Genomic_DNA"/>
</dbReference>
<dbReference type="AlphaFoldDB" id="A0A5N6TX15"/>
<dbReference type="Pfam" id="PF00248">
    <property type="entry name" value="Aldo_ket_red"/>
    <property type="match status" value="1"/>
</dbReference>
<dbReference type="InterPro" id="IPR018170">
    <property type="entry name" value="Aldo/ket_reductase_CS"/>
</dbReference>
<dbReference type="SUPFAM" id="SSF51430">
    <property type="entry name" value="NAD(P)-linked oxidoreductase"/>
    <property type="match status" value="1"/>
</dbReference>
<evidence type="ECO:0000259" key="3">
    <source>
        <dbReference type="Pfam" id="PF00248"/>
    </source>
</evidence>
<dbReference type="OrthoDB" id="48988at2759"/>
<keyword evidence="5" id="KW-1185">Reference proteome</keyword>
<dbReference type="Gene3D" id="3.20.20.100">
    <property type="entry name" value="NADP-dependent oxidoreductase domain"/>
    <property type="match status" value="1"/>
</dbReference>
<feature type="domain" description="NADP-dependent oxidoreductase" evidence="3">
    <location>
        <begin position="9"/>
        <end position="312"/>
    </location>
</feature>
<evidence type="ECO:0000256" key="2">
    <source>
        <dbReference type="ARBA" id="ARBA00038157"/>
    </source>
</evidence>
<dbReference type="InterPro" id="IPR050523">
    <property type="entry name" value="AKR_Detox_Biosynth"/>
</dbReference>
<dbReference type="GO" id="GO:0016491">
    <property type="term" value="F:oxidoreductase activity"/>
    <property type="evidence" value="ECO:0007669"/>
    <property type="project" value="UniProtKB-KW"/>
</dbReference>
<proteinExistence type="inferred from homology"/>
<evidence type="ECO:0000313" key="4">
    <source>
        <dbReference type="EMBL" id="KAE8150621.1"/>
    </source>
</evidence>
<dbReference type="CDD" id="cd19075">
    <property type="entry name" value="AKR_AKR7A1-5"/>
    <property type="match status" value="1"/>
</dbReference>
<keyword evidence="1" id="KW-0560">Oxidoreductase</keyword>
<organism evidence="4 5">
    <name type="scientific">Aspergillus avenaceus</name>
    <dbReference type="NCBI Taxonomy" id="36643"/>
    <lineage>
        <taxon>Eukaryota</taxon>
        <taxon>Fungi</taxon>
        <taxon>Dikarya</taxon>
        <taxon>Ascomycota</taxon>
        <taxon>Pezizomycotina</taxon>
        <taxon>Eurotiomycetes</taxon>
        <taxon>Eurotiomycetidae</taxon>
        <taxon>Eurotiales</taxon>
        <taxon>Aspergillaceae</taxon>
        <taxon>Aspergillus</taxon>
        <taxon>Aspergillus subgen. Circumdati</taxon>
    </lineage>
</organism>
<name>A0A5N6TX15_ASPAV</name>
<accession>A0A5N6TX15</accession>
<comment type="similarity">
    <text evidence="2">Belongs to the aldo/keto reductase family. Aldo/keto reductase 2 subfamily.</text>
</comment>
<sequence>MSTSSRPQLIYGGAGIGQEWTTRESISELLQTLESLGISRIDTAPRYPSTKPGESERLLGENGAAERGFTIDTKILVSSPGASGTLEPQAVDESLNTSYDRLRFPVGEKINVLYCHMPDPTTPLEEQAAGLDAQYRRGRFERLGVSNFSPDLLAQLLDICERNGYVKPTVVQNMYNLVDRESEQIIPLLRKHGIAFNAYSPLAMGFLNGKLTSGDIQGTRYAEGNAMGAHARTRYDKPKMHDAIMFLTRTLEPFNISKPEAALRWICYHSKLGSEDGVLLGASKIFQLKQNVESIERGPLPDEVVSAIEDLWKTLSES</sequence>
<dbReference type="InterPro" id="IPR023210">
    <property type="entry name" value="NADP_OxRdtase_dom"/>
</dbReference>
<protein>
    <submittedName>
        <fullName evidence="4">Putative aldo/keto reductase</fullName>
    </submittedName>
</protein>
<dbReference type="PANTHER" id="PTHR43364:SF4">
    <property type="entry name" value="NAD(P)-LINKED OXIDOREDUCTASE SUPERFAMILY PROTEIN"/>
    <property type="match status" value="1"/>
</dbReference>
<evidence type="ECO:0000313" key="5">
    <source>
        <dbReference type="Proteomes" id="UP000325780"/>
    </source>
</evidence>
<reference evidence="4 5" key="1">
    <citation type="submission" date="2019-04" db="EMBL/GenBank/DDBJ databases">
        <title>Friends and foes A comparative genomics study of 23 Aspergillus species from section Flavi.</title>
        <authorList>
            <consortium name="DOE Joint Genome Institute"/>
            <person name="Kjaerbolling I."/>
            <person name="Vesth T."/>
            <person name="Frisvad J.C."/>
            <person name="Nybo J.L."/>
            <person name="Theobald S."/>
            <person name="Kildgaard S."/>
            <person name="Isbrandt T."/>
            <person name="Kuo A."/>
            <person name="Sato A."/>
            <person name="Lyhne E.K."/>
            <person name="Kogle M.E."/>
            <person name="Wiebenga A."/>
            <person name="Kun R.S."/>
            <person name="Lubbers R.J."/>
            <person name="Makela M.R."/>
            <person name="Barry K."/>
            <person name="Chovatia M."/>
            <person name="Clum A."/>
            <person name="Daum C."/>
            <person name="Haridas S."/>
            <person name="He G."/>
            <person name="LaButti K."/>
            <person name="Lipzen A."/>
            <person name="Mondo S."/>
            <person name="Riley R."/>
            <person name="Salamov A."/>
            <person name="Simmons B.A."/>
            <person name="Magnuson J.K."/>
            <person name="Henrissat B."/>
            <person name="Mortensen U.H."/>
            <person name="Larsen T.O."/>
            <person name="Devries R.P."/>
            <person name="Grigoriev I.V."/>
            <person name="Machida M."/>
            <person name="Baker S.E."/>
            <person name="Andersen M.R."/>
        </authorList>
    </citation>
    <scope>NUCLEOTIDE SEQUENCE [LARGE SCALE GENOMIC DNA]</scope>
    <source>
        <strain evidence="4 5">IBT 18842</strain>
    </source>
</reference>
<dbReference type="Proteomes" id="UP000325780">
    <property type="component" value="Unassembled WGS sequence"/>
</dbReference>
<dbReference type="PANTHER" id="PTHR43364">
    <property type="entry name" value="NADH-SPECIFIC METHYLGLYOXAL REDUCTASE-RELATED"/>
    <property type="match status" value="1"/>
</dbReference>
<dbReference type="PROSITE" id="PS00062">
    <property type="entry name" value="ALDOKETO_REDUCTASE_2"/>
    <property type="match status" value="1"/>
</dbReference>
<dbReference type="InterPro" id="IPR036812">
    <property type="entry name" value="NAD(P)_OxRdtase_dom_sf"/>
</dbReference>
<gene>
    <name evidence="4" type="ORF">BDV25DRAFT_129386</name>
</gene>